<feature type="transmembrane region" description="Helical" evidence="8">
    <location>
        <begin position="71"/>
        <end position="89"/>
    </location>
</feature>
<evidence type="ECO:0000256" key="2">
    <source>
        <dbReference type="ARBA" id="ARBA00022475"/>
    </source>
</evidence>
<evidence type="ECO:0000256" key="3">
    <source>
        <dbReference type="ARBA" id="ARBA00022692"/>
    </source>
</evidence>
<feature type="transmembrane region" description="Helical" evidence="8">
    <location>
        <begin position="468"/>
        <end position="487"/>
    </location>
</feature>
<reference evidence="11" key="1">
    <citation type="submission" date="2023-07" db="EMBL/GenBank/DDBJ databases">
        <title>30 novel species of actinomycetes from the DSMZ collection.</title>
        <authorList>
            <person name="Nouioui I."/>
        </authorList>
    </citation>
    <scope>NUCLEOTIDE SEQUENCE [LARGE SCALE GENOMIC DNA]</scope>
    <source>
        <strain evidence="11">DSM 45834</strain>
    </source>
</reference>
<dbReference type="PANTHER" id="PTHR30509">
    <property type="entry name" value="P-HYDROXYBENZOIC ACID EFFLUX PUMP SUBUNIT-RELATED"/>
    <property type="match status" value="1"/>
</dbReference>
<evidence type="ECO:0000256" key="4">
    <source>
        <dbReference type="ARBA" id="ARBA00022989"/>
    </source>
</evidence>
<feature type="transmembrane region" description="Helical" evidence="8">
    <location>
        <begin position="45"/>
        <end position="64"/>
    </location>
</feature>
<feature type="domain" description="Integral membrane bound transporter" evidence="9">
    <location>
        <begin position="410"/>
        <end position="531"/>
    </location>
</feature>
<evidence type="ECO:0000256" key="6">
    <source>
        <dbReference type="ARBA" id="ARBA00043993"/>
    </source>
</evidence>
<feature type="transmembrane region" description="Helical" evidence="8">
    <location>
        <begin position="141"/>
        <end position="163"/>
    </location>
</feature>
<feature type="transmembrane region" description="Helical" evidence="8">
    <location>
        <begin position="101"/>
        <end position="129"/>
    </location>
</feature>
<dbReference type="Pfam" id="PF13515">
    <property type="entry name" value="FUSC_2"/>
    <property type="match status" value="1"/>
</dbReference>
<dbReference type="InterPro" id="IPR049453">
    <property type="entry name" value="Memb_transporter_dom"/>
</dbReference>
<feature type="region of interest" description="Disordered" evidence="7">
    <location>
        <begin position="212"/>
        <end position="235"/>
    </location>
</feature>
<dbReference type="PANTHER" id="PTHR30509:SF8">
    <property type="entry name" value="INNER MEMBRANE PROTEIN YCCS"/>
    <property type="match status" value="1"/>
</dbReference>
<keyword evidence="2" id="KW-1003">Cell membrane</keyword>
<proteinExistence type="inferred from homology"/>
<comment type="caution">
    <text evidence="10">The sequence shown here is derived from an EMBL/GenBank/DDBJ whole genome shotgun (WGS) entry which is preliminary data.</text>
</comment>
<accession>A0ABU2NE65</accession>
<organism evidence="10 11">
    <name type="scientific">Pseudonocardia charpentierae</name>
    <dbReference type="NCBI Taxonomy" id="3075545"/>
    <lineage>
        <taxon>Bacteria</taxon>
        <taxon>Bacillati</taxon>
        <taxon>Actinomycetota</taxon>
        <taxon>Actinomycetes</taxon>
        <taxon>Pseudonocardiales</taxon>
        <taxon>Pseudonocardiaceae</taxon>
        <taxon>Pseudonocardia</taxon>
    </lineage>
</organism>
<keyword evidence="5 8" id="KW-0472">Membrane</keyword>
<comment type="subcellular location">
    <subcellularLocation>
        <location evidence="1">Cell membrane</location>
        <topology evidence="1">Multi-pass membrane protein</topology>
    </subcellularLocation>
</comment>
<sequence length="731" mass="76660">MSGPGAWLARRDPGFLVVRRAARVTLVACTGFLVSRYALDNAVMAPYALFGAVALGILSQIPGSPAQRARVLLTVLPVGWLLVTLGTLLSVSTATATAGMFVLGFVVSFVGVGGPRLVGLAAGTQLLYILPCFPPYDPGSLGWRLAGLTLAVLLLAAAELVLWPDPTPEPYTAKLGVAVGAVAGCLTAVADGWTGRPQDRDRLTALLPDATETAEALRPSNSPPMERPASAGRRDRALTVAAGTARLLLGRAVDLHDTDAHRATGLPAAASLLRRAASCAGAAAAWLRTEGRDGAPVPDTDDMTAAIDAFRADRAAMPPDGVPADRLRLNSLALSLGEWTRALVAAVRVVAAAPVGPDPTPPAARPGVLWFARESTPRLWWQRLREHLTPRSVYFQGALRLAVALAVARLLAGVLDLSHGFWVLLTILTLLRTQASETRSLLWPALVGTVIGSIGAAGLLLIDIPPVAYALLLPFVMLIGFSAGPLLGLGWAQALFTLVIALVFAQVSPVDWHLAEARVLDVAVGAAVGLATGLLAWPRGGSGELHRAAGTYLAATGRVVRQTVDVLTRGARADGALPQARDAGELASASWALYQTEHHPAPSVDWQATLLAGHHAVRGAEWLLRECPTGRLLPCVQPLAAEADAVATRYERVADALLRRDHVVLAARSPAPPRGDWPTDLGADLYHLADLHVWLDGLRDDLGRIPAASSADADGADVRRRVARLADGATS</sequence>
<keyword evidence="3 8" id="KW-0812">Transmembrane</keyword>
<feature type="transmembrane region" description="Helical" evidence="8">
    <location>
        <begin position="175"/>
        <end position="193"/>
    </location>
</feature>
<comment type="similarity">
    <text evidence="6">Belongs to the YccS/YhfK family.</text>
</comment>
<dbReference type="EMBL" id="JAVREJ010000017">
    <property type="protein sequence ID" value="MDT0352252.1"/>
    <property type="molecule type" value="Genomic_DNA"/>
</dbReference>
<protein>
    <submittedName>
        <fullName evidence="10">FUSC family protein</fullName>
    </submittedName>
</protein>
<evidence type="ECO:0000313" key="11">
    <source>
        <dbReference type="Proteomes" id="UP001183202"/>
    </source>
</evidence>
<evidence type="ECO:0000256" key="5">
    <source>
        <dbReference type="ARBA" id="ARBA00023136"/>
    </source>
</evidence>
<evidence type="ECO:0000256" key="1">
    <source>
        <dbReference type="ARBA" id="ARBA00004651"/>
    </source>
</evidence>
<dbReference type="Proteomes" id="UP001183202">
    <property type="component" value="Unassembled WGS sequence"/>
</dbReference>
<evidence type="ECO:0000256" key="7">
    <source>
        <dbReference type="SAM" id="MobiDB-lite"/>
    </source>
</evidence>
<name>A0ABU2NE65_9PSEU</name>
<keyword evidence="11" id="KW-1185">Reference proteome</keyword>
<keyword evidence="4 8" id="KW-1133">Transmembrane helix</keyword>
<gene>
    <name evidence="10" type="ORF">RM445_22230</name>
</gene>
<evidence type="ECO:0000256" key="8">
    <source>
        <dbReference type="SAM" id="Phobius"/>
    </source>
</evidence>
<evidence type="ECO:0000313" key="10">
    <source>
        <dbReference type="EMBL" id="MDT0352252.1"/>
    </source>
</evidence>
<dbReference type="RefSeq" id="WP_311558760.1">
    <property type="nucleotide sequence ID" value="NZ_JAVREJ010000017.1"/>
</dbReference>
<evidence type="ECO:0000259" key="9">
    <source>
        <dbReference type="Pfam" id="PF13515"/>
    </source>
</evidence>
<feature type="transmembrane region" description="Helical" evidence="8">
    <location>
        <begin position="441"/>
        <end position="462"/>
    </location>
</feature>